<proteinExistence type="predicted"/>
<organism evidence="3 4">
    <name type="scientific">Pseudoxanthomonas dokdonensis</name>
    <dbReference type="NCBI Taxonomy" id="344882"/>
    <lineage>
        <taxon>Bacteria</taxon>
        <taxon>Pseudomonadati</taxon>
        <taxon>Pseudomonadota</taxon>
        <taxon>Gammaproteobacteria</taxon>
        <taxon>Lysobacterales</taxon>
        <taxon>Lysobacteraceae</taxon>
        <taxon>Pseudoxanthomonas</taxon>
    </lineage>
</organism>
<evidence type="ECO:0000256" key="1">
    <source>
        <dbReference type="SAM" id="MobiDB-lite"/>
    </source>
</evidence>
<comment type="caution">
    <text evidence="3">The sequence shown here is derived from an EMBL/GenBank/DDBJ whole genome shotgun (WGS) entry which is preliminary data.</text>
</comment>
<dbReference type="PATRIC" id="fig|344882.3.peg.1677"/>
<dbReference type="PANTHER" id="PTHR36121">
    <property type="entry name" value="PROTEIN SXY"/>
    <property type="match status" value="1"/>
</dbReference>
<accession>A0A0R0CZS4</accession>
<gene>
    <name evidence="3" type="ORF">ABB29_02360</name>
</gene>
<evidence type="ECO:0000259" key="2">
    <source>
        <dbReference type="Pfam" id="PF04994"/>
    </source>
</evidence>
<dbReference type="PANTHER" id="PTHR36121:SF1">
    <property type="entry name" value="PROTEIN SXY"/>
    <property type="match status" value="1"/>
</dbReference>
<dbReference type="InterPro" id="IPR007077">
    <property type="entry name" value="TfoX_C"/>
</dbReference>
<reference evidence="3 4" key="1">
    <citation type="submission" date="2015-05" db="EMBL/GenBank/DDBJ databases">
        <title>Genome sequencing and analysis of members of genus Stenotrophomonas.</title>
        <authorList>
            <person name="Patil P.P."/>
            <person name="Midha S."/>
            <person name="Patil P.B."/>
        </authorList>
    </citation>
    <scope>NUCLEOTIDE SEQUENCE [LARGE SCALE GENOMIC DNA]</scope>
    <source>
        <strain evidence="3 4">DSM 21858</strain>
    </source>
</reference>
<sequence length="126" mass="14161">MSIVKLRNIGPKSAAWLRQVGLHSPEELRQIGSVEAFMRVKRAGFRPSLNLLYSLEGALLDCHWQQLPEARRAELLQAYEAATDALPPPRGKPAIGEVTTTHHMTGDDGQAVDDDRMDRLFDRRDD</sequence>
<dbReference type="Gene3D" id="1.10.150.20">
    <property type="entry name" value="5' to 3' exonuclease, C-terminal subdomain"/>
    <property type="match status" value="1"/>
</dbReference>
<dbReference type="STRING" id="344882.ABB29_02360"/>
<dbReference type="EMBL" id="LDJL01000002">
    <property type="protein sequence ID" value="KRG71623.1"/>
    <property type="molecule type" value="Genomic_DNA"/>
</dbReference>
<dbReference type="Proteomes" id="UP000052052">
    <property type="component" value="Unassembled WGS sequence"/>
</dbReference>
<feature type="compositionally biased region" description="Basic and acidic residues" evidence="1">
    <location>
        <begin position="113"/>
        <end position="126"/>
    </location>
</feature>
<evidence type="ECO:0000313" key="3">
    <source>
        <dbReference type="EMBL" id="KRG71623.1"/>
    </source>
</evidence>
<feature type="region of interest" description="Disordered" evidence="1">
    <location>
        <begin position="84"/>
        <end position="126"/>
    </location>
</feature>
<feature type="domain" description="TfoX C-terminal" evidence="2">
    <location>
        <begin position="3"/>
        <end position="78"/>
    </location>
</feature>
<dbReference type="AlphaFoldDB" id="A0A0R0CZS4"/>
<name>A0A0R0CZS4_9GAMM</name>
<evidence type="ECO:0000313" key="4">
    <source>
        <dbReference type="Proteomes" id="UP000052052"/>
    </source>
</evidence>
<dbReference type="Pfam" id="PF04994">
    <property type="entry name" value="TfoX_C"/>
    <property type="match status" value="1"/>
</dbReference>
<dbReference type="InterPro" id="IPR047525">
    <property type="entry name" value="TfoX-like"/>
</dbReference>
<protein>
    <submittedName>
        <fullName evidence="3">Transcriptional regulator</fullName>
    </submittedName>
</protein>
<keyword evidence="4" id="KW-1185">Reference proteome</keyword>
<dbReference type="RefSeq" id="WP_057657009.1">
    <property type="nucleotide sequence ID" value="NZ_LDJL01000002.1"/>
</dbReference>
<dbReference type="OrthoDB" id="1034776at2"/>